<gene>
    <name evidence="1" type="ORF">BP00DRAFT_339149</name>
</gene>
<dbReference type="Proteomes" id="UP000248817">
    <property type="component" value="Unassembled WGS sequence"/>
</dbReference>
<keyword evidence="2" id="KW-1185">Reference proteome</keyword>
<accession>A0A2V5I9H5</accession>
<name>A0A2V5I9H5_9EURO</name>
<protein>
    <submittedName>
        <fullName evidence="1">Uncharacterized protein</fullName>
    </submittedName>
</protein>
<dbReference type="AlphaFoldDB" id="A0A2V5I9H5"/>
<organism evidence="1 2">
    <name type="scientific">Aspergillus indologenus CBS 114.80</name>
    <dbReference type="NCBI Taxonomy" id="1450541"/>
    <lineage>
        <taxon>Eukaryota</taxon>
        <taxon>Fungi</taxon>
        <taxon>Dikarya</taxon>
        <taxon>Ascomycota</taxon>
        <taxon>Pezizomycotina</taxon>
        <taxon>Eurotiomycetes</taxon>
        <taxon>Eurotiomycetidae</taxon>
        <taxon>Eurotiales</taxon>
        <taxon>Aspergillaceae</taxon>
        <taxon>Aspergillus</taxon>
        <taxon>Aspergillus subgen. Circumdati</taxon>
    </lineage>
</organism>
<proteinExistence type="predicted"/>
<reference evidence="1 2" key="1">
    <citation type="submission" date="2018-02" db="EMBL/GenBank/DDBJ databases">
        <title>The genomes of Aspergillus section Nigri reveals drivers in fungal speciation.</title>
        <authorList>
            <consortium name="DOE Joint Genome Institute"/>
            <person name="Vesth T.C."/>
            <person name="Nybo J."/>
            <person name="Theobald S."/>
            <person name="Brandl J."/>
            <person name="Frisvad J.C."/>
            <person name="Nielsen K.F."/>
            <person name="Lyhne E.K."/>
            <person name="Kogle M.E."/>
            <person name="Kuo A."/>
            <person name="Riley R."/>
            <person name="Clum A."/>
            <person name="Nolan M."/>
            <person name="Lipzen A."/>
            <person name="Salamov A."/>
            <person name="Henrissat B."/>
            <person name="Wiebenga A."/>
            <person name="De vries R.P."/>
            <person name="Grigoriev I.V."/>
            <person name="Mortensen U.H."/>
            <person name="Andersen M.R."/>
            <person name="Baker S.E."/>
        </authorList>
    </citation>
    <scope>NUCLEOTIDE SEQUENCE [LARGE SCALE GENOMIC DNA]</scope>
    <source>
        <strain evidence="1 2">CBS 114.80</strain>
    </source>
</reference>
<evidence type="ECO:0000313" key="1">
    <source>
        <dbReference type="EMBL" id="PYI33438.1"/>
    </source>
</evidence>
<sequence>ISFYNIKLKLSLIKSFFSANSTKPIFLAIILLNNNKIFSYFKKIIVTSAVYLRLVKFFYFNI</sequence>
<feature type="non-terminal residue" evidence="1">
    <location>
        <position position="1"/>
    </location>
</feature>
<evidence type="ECO:0000313" key="2">
    <source>
        <dbReference type="Proteomes" id="UP000248817"/>
    </source>
</evidence>
<dbReference type="EMBL" id="KZ825484">
    <property type="protein sequence ID" value="PYI33438.1"/>
    <property type="molecule type" value="Genomic_DNA"/>
</dbReference>